<protein>
    <submittedName>
        <fullName evidence="2">Acetyltransferase</fullName>
    </submittedName>
</protein>
<name>M5Q1S8_DESAF</name>
<dbReference type="OrthoDB" id="9789603at2"/>
<accession>M5Q1S8</accession>
<dbReference type="GO" id="GO:0016747">
    <property type="term" value="F:acyltransferase activity, transferring groups other than amino-acyl groups"/>
    <property type="evidence" value="ECO:0007669"/>
    <property type="project" value="InterPro"/>
</dbReference>
<proteinExistence type="predicted"/>
<dbReference type="InterPro" id="IPR016181">
    <property type="entry name" value="Acyl_CoA_acyltransferase"/>
</dbReference>
<evidence type="ECO:0000313" key="3">
    <source>
        <dbReference type="Proteomes" id="UP000011922"/>
    </source>
</evidence>
<dbReference type="Proteomes" id="UP000011922">
    <property type="component" value="Unassembled WGS sequence"/>
</dbReference>
<gene>
    <name evidence="2" type="ORF">PCS_02510</name>
</gene>
<dbReference type="PROSITE" id="PS51186">
    <property type="entry name" value="GNAT"/>
    <property type="match status" value="1"/>
</dbReference>
<dbReference type="InterPro" id="IPR000182">
    <property type="entry name" value="GNAT_dom"/>
</dbReference>
<organism evidence="2 3">
    <name type="scientific">Desulfocurvibacter africanus PCS</name>
    <dbReference type="NCBI Taxonomy" id="1262666"/>
    <lineage>
        <taxon>Bacteria</taxon>
        <taxon>Pseudomonadati</taxon>
        <taxon>Thermodesulfobacteriota</taxon>
        <taxon>Desulfovibrionia</taxon>
        <taxon>Desulfovibrionales</taxon>
        <taxon>Desulfovibrionaceae</taxon>
        <taxon>Desulfocurvibacter</taxon>
    </lineage>
</organism>
<dbReference type="PATRIC" id="fig|1262666.3.peg.2556"/>
<dbReference type="EMBL" id="AOSV01000027">
    <property type="protein sequence ID" value="EMG36813.1"/>
    <property type="molecule type" value="Genomic_DNA"/>
</dbReference>
<reference evidence="2 3" key="1">
    <citation type="journal article" date="2013" name="Genome Announc.">
        <title>Draft Genome Sequence for Desulfovibrio africanus Strain PCS.</title>
        <authorList>
            <person name="Brown S.D."/>
            <person name="Utturkar S.M."/>
            <person name="Arkin A.P."/>
            <person name="Deutschbauer A.M."/>
            <person name="Elias D.A."/>
            <person name="Hazen T.C."/>
            <person name="Chakraborty R."/>
        </authorList>
    </citation>
    <scope>NUCLEOTIDE SEQUENCE [LARGE SCALE GENOMIC DNA]</scope>
    <source>
        <strain evidence="2 3">PCS</strain>
    </source>
</reference>
<sequence>MSNTLQLTFREEVTLADCARVRAVVASTGFFYPEELDIAEELVRERLEKGPASGYYFIFADAEVDAGAEKGASGTDRLLGYACYGPSDADPTLFDLYWIAVRQGSRGSGLGAEILRRTEQRAREMGGRLLVAETSGRELYAPTRRFYERHGFFEAERVKDFYRPGDDKVVYHKRLEHKEPSVGNVPHPPHP</sequence>
<dbReference type="Gene3D" id="3.40.630.30">
    <property type="match status" value="1"/>
</dbReference>
<evidence type="ECO:0000259" key="1">
    <source>
        <dbReference type="PROSITE" id="PS51186"/>
    </source>
</evidence>
<dbReference type="Pfam" id="PF00583">
    <property type="entry name" value="Acetyltransf_1"/>
    <property type="match status" value="1"/>
</dbReference>
<keyword evidence="2" id="KW-0808">Transferase</keyword>
<dbReference type="RefSeq" id="WP_005987703.1">
    <property type="nucleotide sequence ID" value="NZ_AOSV01000027.1"/>
</dbReference>
<dbReference type="SUPFAM" id="SSF55729">
    <property type="entry name" value="Acyl-CoA N-acyltransferases (Nat)"/>
    <property type="match status" value="1"/>
</dbReference>
<feature type="domain" description="N-acetyltransferase" evidence="1">
    <location>
        <begin position="19"/>
        <end position="176"/>
    </location>
</feature>
<dbReference type="CDD" id="cd04301">
    <property type="entry name" value="NAT_SF"/>
    <property type="match status" value="1"/>
</dbReference>
<evidence type="ECO:0000313" key="2">
    <source>
        <dbReference type="EMBL" id="EMG36813.1"/>
    </source>
</evidence>
<comment type="caution">
    <text evidence="2">The sequence shown here is derived from an EMBL/GenBank/DDBJ whole genome shotgun (WGS) entry which is preliminary data.</text>
</comment>
<dbReference type="AlphaFoldDB" id="M5Q1S8"/>